<dbReference type="InterPro" id="IPR029146">
    <property type="entry name" value="Ten1_animal_plant"/>
</dbReference>
<dbReference type="OMA" id="PWEVNSG"/>
<keyword evidence="1" id="KW-1185">Reference proteome</keyword>
<dbReference type="GO" id="GO:0042162">
    <property type="term" value="F:telomeric DNA binding"/>
    <property type="evidence" value="ECO:0007669"/>
    <property type="project" value="TreeGrafter"/>
</dbReference>
<dbReference type="InterPro" id="IPR012340">
    <property type="entry name" value="NA-bd_OB-fold"/>
</dbReference>
<dbReference type="AlphaFoldDB" id="A0A1S3KF94"/>
<accession>A0A1S3KF94</accession>
<gene>
    <name evidence="2" type="primary">LOC106181157</name>
</gene>
<dbReference type="OrthoDB" id="342190at2759"/>
<dbReference type="GO" id="GO:0003697">
    <property type="term" value="F:single-stranded DNA binding"/>
    <property type="evidence" value="ECO:0007669"/>
    <property type="project" value="InterPro"/>
</dbReference>
<dbReference type="InParanoid" id="A0A1S3KF94"/>
<proteinExistence type="predicted"/>
<dbReference type="GO" id="GO:1990879">
    <property type="term" value="C:CST complex"/>
    <property type="evidence" value="ECO:0007669"/>
    <property type="project" value="InterPro"/>
</dbReference>
<dbReference type="GO" id="GO:0032211">
    <property type="term" value="P:negative regulation of telomere maintenance via telomerase"/>
    <property type="evidence" value="ECO:0007669"/>
    <property type="project" value="TreeGrafter"/>
</dbReference>
<protein>
    <submittedName>
        <fullName evidence="2">CST complex subunit TEN1</fullName>
    </submittedName>
</protein>
<dbReference type="Gene3D" id="2.40.50.140">
    <property type="entry name" value="Nucleic acid-binding proteins"/>
    <property type="match status" value="1"/>
</dbReference>
<evidence type="ECO:0000313" key="1">
    <source>
        <dbReference type="Proteomes" id="UP000085678"/>
    </source>
</evidence>
<dbReference type="PANTHER" id="PTHR33905:SF1">
    <property type="entry name" value="CST COMPLEX SUBUNIT TEN1"/>
    <property type="match status" value="1"/>
</dbReference>
<dbReference type="Pfam" id="PF15490">
    <property type="entry name" value="Ten1_2"/>
    <property type="match status" value="1"/>
</dbReference>
<dbReference type="KEGG" id="lak:106181157"/>
<dbReference type="Proteomes" id="UP000085678">
    <property type="component" value="Unplaced"/>
</dbReference>
<organism evidence="1 2">
    <name type="scientific">Lingula anatina</name>
    <name type="common">Brachiopod</name>
    <name type="synonym">Lingula unguis</name>
    <dbReference type="NCBI Taxonomy" id="7574"/>
    <lineage>
        <taxon>Eukaryota</taxon>
        <taxon>Metazoa</taxon>
        <taxon>Spiralia</taxon>
        <taxon>Lophotrochozoa</taxon>
        <taxon>Brachiopoda</taxon>
        <taxon>Linguliformea</taxon>
        <taxon>Lingulata</taxon>
        <taxon>Lingulida</taxon>
        <taxon>Linguloidea</taxon>
        <taxon>Lingulidae</taxon>
        <taxon>Lingula</taxon>
    </lineage>
</organism>
<dbReference type="STRING" id="7574.A0A1S3KF94"/>
<sequence>MQAQGGLPQPGEIVFLQELCRSDTDKKSVRVIGRLTNHDFRACSAVITDVTQTYTVKVDTTLIEPFNYMRDSLVQLIGEMERLDRSGDRILRARVVSIVDGMDMNLYQRVVQAQRQYFNKRQTILHI</sequence>
<name>A0A1S3KF94_LINAN</name>
<dbReference type="GO" id="GO:0010521">
    <property type="term" value="F:telomerase inhibitor activity"/>
    <property type="evidence" value="ECO:0007669"/>
    <property type="project" value="TreeGrafter"/>
</dbReference>
<dbReference type="PANTHER" id="PTHR33905">
    <property type="entry name" value="CST COMPLEX SUBUNIT TEN1"/>
    <property type="match status" value="1"/>
</dbReference>
<evidence type="ECO:0000313" key="2">
    <source>
        <dbReference type="RefSeq" id="XP_013420911.1"/>
    </source>
</evidence>
<reference evidence="2" key="1">
    <citation type="submission" date="2025-08" db="UniProtKB">
        <authorList>
            <consortium name="RefSeq"/>
        </authorList>
    </citation>
    <scope>IDENTIFICATION</scope>
    <source>
        <tissue evidence="2">Gonads</tissue>
    </source>
</reference>
<dbReference type="RefSeq" id="XP_013420911.1">
    <property type="nucleotide sequence ID" value="XM_013565457.1"/>
</dbReference>
<dbReference type="GeneID" id="106181157"/>